<dbReference type="PANTHER" id="PTHR14418:SF5">
    <property type="entry name" value="CONDENSIN COMPLEX SUBUNIT 3"/>
    <property type="match status" value="1"/>
</dbReference>
<evidence type="ECO:0000313" key="1">
    <source>
        <dbReference type="EMBL" id="TBU02481.1"/>
    </source>
</evidence>
<comment type="caution">
    <text evidence="1">The sequence shown here is derived from an EMBL/GenBank/DDBJ whole genome shotgun (WGS) entry which is preliminary data.</text>
</comment>
<dbReference type="VEuPathDB" id="MicrosporidiaDB:CWI37_0471p0010"/>
<organism evidence="1 2">
    <name type="scientific">Hamiltosporidium tvaerminnensis</name>
    <dbReference type="NCBI Taxonomy" id="1176355"/>
    <lineage>
        <taxon>Eukaryota</taxon>
        <taxon>Fungi</taxon>
        <taxon>Fungi incertae sedis</taxon>
        <taxon>Microsporidia</taxon>
        <taxon>Dubosqiidae</taxon>
        <taxon>Hamiltosporidium</taxon>
    </lineage>
</organism>
<dbReference type="SUPFAM" id="SSF48371">
    <property type="entry name" value="ARM repeat"/>
    <property type="match status" value="1"/>
</dbReference>
<dbReference type="InterPro" id="IPR011989">
    <property type="entry name" value="ARM-like"/>
</dbReference>
<evidence type="ECO:0000313" key="2">
    <source>
        <dbReference type="Proteomes" id="UP000292362"/>
    </source>
</evidence>
<dbReference type="EMBL" id="PITJ01000471">
    <property type="protein sequence ID" value="TBU02481.1"/>
    <property type="molecule type" value="Genomic_DNA"/>
</dbReference>
<dbReference type="GO" id="GO:0007076">
    <property type="term" value="P:mitotic chromosome condensation"/>
    <property type="evidence" value="ECO:0007669"/>
    <property type="project" value="InterPro"/>
</dbReference>
<dbReference type="GO" id="GO:0000793">
    <property type="term" value="C:condensed chromosome"/>
    <property type="evidence" value="ECO:0007669"/>
    <property type="project" value="TreeGrafter"/>
</dbReference>
<dbReference type="InterPro" id="IPR016024">
    <property type="entry name" value="ARM-type_fold"/>
</dbReference>
<dbReference type="InterPro" id="IPR027165">
    <property type="entry name" value="CND3"/>
</dbReference>
<accession>A0A4Q9L6J6</accession>
<dbReference type="Gene3D" id="1.25.10.10">
    <property type="entry name" value="Leucine-rich Repeat Variant"/>
    <property type="match status" value="1"/>
</dbReference>
<name>A0A4Q9L6J6_9MICR</name>
<sequence length="741" mass="87902">MPLISENYKLEEIFNEIQQCNTTKYLQNLEKFKTFLNQEESFDENFINILNVILFSDKKEIPSKITTFIKKTIQEMSYNSKEKKFLINFCNYLKECIGSKYKNVRKNSIFLISLIQESISNQDVKIKIFEKDFIIKIAHHLFDKESSVRRETIKALESHQSEVVFEKTVIINVYKDIIRYDTSPDVRKEALKNINPIPTTFNAVFEKSYDINLGVRKMFYYNYLPKLSIKDLSLENRILLLKRAFLEREFDAKSIFIGKIRTEFDVSTNLLKIFELFFDTEERVLICLKELLEIFCGSTFFDFNDSFFKEISDFSSFFMVSYLEFKEKIQGRDSLNLPDLYTYAAFLYQRCQSFINKESTFESKNEFFIIQNLFKILYFYDCFTDESRKFLLSICYKILTTKATEEITENTILLCKLVCDSELEVFIGSIISKNIKNENTEMCLLVCKYTMKCIYPFLDIHHAIINEIVMPLFTETTNSSFKSVCLQNIFFFLIKEFKPEFFNILIENLNICENNIEIAVDLYCSNNIDKELIEKPVLEFLKENISNERIPFSLTRILLYNIIYQKTNLNEFDKYFLTNLMNIYYSTQNDKTKQWCLIFFNEYFSISCDILVSVLADVLGNLSNNHKVAMDQCMYWMRSTRYKVDFQDLFYNFLIYLIRNSSKSINYKIFINFLEKIPPNENWDKIKTKKIIYACSALRRKITECSNLGSLLNNLISIDDGEPMDIKYYDEVKADMNIISN</sequence>
<dbReference type="PANTHER" id="PTHR14418">
    <property type="entry name" value="CONDENSIN COMPLEX SUBUNIT 3-RELATED"/>
    <property type="match status" value="1"/>
</dbReference>
<proteinExistence type="predicted"/>
<dbReference type="Proteomes" id="UP000292362">
    <property type="component" value="Unassembled WGS sequence"/>
</dbReference>
<dbReference type="AlphaFoldDB" id="A0A4Q9L6J6"/>
<reference evidence="1 2" key="1">
    <citation type="submission" date="2017-12" db="EMBL/GenBank/DDBJ databases">
        <authorList>
            <person name="Pombert J.-F."/>
            <person name="Haag K.L."/>
            <person name="Ebert D."/>
        </authorList>
    </citation>
    <scope>NUCLEOTIDE SEQUENCE [LARGE SCALE GENOMIC DNA]</scope>
    <source>
        <strain evidence="1">FI-OER-3-3</strain>
    </source>
</reference>
<gene>
    <name evidence="1" type="ORF">CWI37_0471p0010</name>
</gene>
<dbReference type="GO" id="GO:0000796">
    <property type="term" value="C:condensin complex"/>
    <property type="evidence" value="ECO:0007669"/>
    <property type="project" value="InterPro"/>
</dbReference>
<protein>
    <submittedName>
        <fullName evidence="1">Subunit G of chromosome condensation condensin complex</fullName>
    </submittedName>
</protein>